<evidence type="ECO:0000259" key="5">
    <source>
        <dbReference type="PROSITE" id="PS50105"/>
    </source>
</evidence>
<evidence type="ECO:0000313" key="6">
    <source>
        <dbReference type="EMBL" id="KAF0722739.1"/>
    </source>
</evidence>
<reference evidence="6 7" key="1">
    <citation type="submission" date="2019-07" db="EMBL/GenBank/DDBJ databases">
        <title>Genomics analysis of Aphanomyces spp. identifies a new class of oomycete effector associated with host adaptation.</title>
        <authorList>
            <person name="Gaulin E."/>
        </authorList>
    </citation>
    <scope>NUCLEOTIDE SEQUENCE [LARGE SCALE GENOMIC DNA]</scope>
    <source>
        <strain evidence="6 7">ATCC 201684</strain>
    </source>
</reference>
<dbReference type="InterPro" id="IPR001660">
    <property type="entry name" value="SAM"/>
</dbReference>
<evidence type="ECO:0000313" key="7">
    <source>
        <dbReference type="Proteomes" id="UP000481153"/>
    </source>
</evidence>
<feature type="domain" description="SAM" evidence="5">
    <location>
        <begin position="160"/>
        <end position="216"/>
    </location>
</feature>
<feature type="repeat" description="ANK" evidence="3">
    <location>
        <begin position="97"/>
        <end position="122"/>
    </location>
</feature>
<dbReference type="SMART" id="SM00248">
    <property type="entry name" value="ANK"/>
    <property type="match status" value="3"/>
</dbReference>
<dbReference type="SUPFAM" id="SSF48403">
    <property type="entry name" value="Ankyrin repeat"/>
    <property type="match status" value="1"/>
</dbReference>
<accession>A0A6G0W6S4</accession>
<dbReference type="InterPro" id="IPR036770">
    <property type="entry name" value="Ankyrin_rpt-contain_sf"/>
</dbReference>
<dbReference type="PANTHER" id="PTHR24134">
    <property type="entry name" value="ANKYRIN REPEAT-CONTAINING PROTEIN DDB_G0279043"/>
    <property type="match status" value="1"/>
</dbReference>
<evidence type="ECO:0000256" key="1">
    <source>
        <dbReference type="ARBA" id="ARBA00022737"/>
    </source>
</evidence>
<dbReference type="PROSITE" id="PS50105">
    <property type="entry name" value="SAM_DOMAIN"/>
    <property type="match status" value="1"/>
</dbReference>
<evidence type="ECO:0000256" key="3">
    <source>
        <dbReference type="PROSITE-ProRule" id="PRU00023"/>
    </source>
</evidence>
<dbReference type="Gene3D" id="1.25.40.20">
    <property type="entry name" value="Ankyrin repeat-containing domain"/>
    <property type="match status" value="1"/>
</dbReference>
<dbReference type="Gene3D" id="1.10.150.50">
    <property type="entry name" value="Transcription Factor, Ets-1"/>
    <property type="match status" value="1"/>
</dbReference>
<keyword evidence="1" id="KW-0677">Repeat</keyword>
<keyword evidence="2 3" id="KW-0040">ANK repeat</keyword>
<dbReference type="InterPro" id="IPR013761">
    <property type="entry name" value="SAM/pointed_sf"/>
</dbReference>
<proteinExistence type="predicted"/>
<dbReference type="PROSITE" id="PS50088">
    <property type="entry name" value="ANK_REPEAT"/>
    <property type="match status" value="2"/>
</dbReference>
<name>A0A6G0W6S4_9STRA</name>
<dbReference type="SUPFAM" id="SSF47769">
    <property type="entry name" value="SAM/Pointed domain"/>
    <property type="match status" value="1"/>
</dbReference>
<keyword evidence="7" id="KW-1185">Reference proteome</keyword>
<comment type="caution">
    <text evidence="6">The sequence shown here is derived from an EMBL/GenBank/DDBJ whole genome shotgun (WGS) entry which is preliminary data.</text>
</comment>
<dbReference type="PANTHER" id="PTHR24134:SF9">
    <property type="entry name" value="ANKYRIN REPEAT AND SOCS BOX PROTEIN 8"/>
    <property type="match status" value="1"/>
</dbReference>
<organism evidence="6 7">
    <name type="scientific">Aphanomyces euteiches</name>
    <dbReference type="NCBI Taxonomy" id="100861"/>
    <lineage>
        <taxon>Eukaryota</taxon>
        <taxon>Sar</taxon>
        <taxon>Stramenopiles</taxon>
        <taxon>Oomycota</taxon>
        <taxon>Saprolegniomycetes</taxon>
        <taxon>Saprolegniales</taxon>
        <taxon>Verrucalvaceae</taxon>
        <taxon>Aphanomyces</taxon>
    </lineage>
</organism>
<sequence length="254" mass="27169">MEMELSFQPERRPDELLDAGSPTGTLLWTPLQYACAVGNITLATTLIQQGSNNVVHHVGQTKGGYTALHIAAKFGSTQLVQLLLTNGASVDSVDAIHGFTALHLAAALGHLQVVSLLLNAHAAQIPSKAGTLPIECARVGGHSDIVALLAPYTVPSTTKAEATPLHAWLSAIGLNEYTDKFVAAGFDDLAFISEHGLTMNDLIAIGVTKRGHQVKLKRLYRIDEFVEDGDETESDNEEESSEEDEDDENDATAD</sequence>
<evidence type="ECO:0000256" key="2">
    <source>
        <dbReference type="ARBA" id="ARBA00023043"/>
    </source>
</evidence>
<evidence type="ECO:0000256" key="4">
    <source>
        <dbReference type="SAM" id="MobiDB-lite"/>
    </source>
</evidence>
<dbReference type="SMART" id="SM00454">
    <property type="entry name" value="SAM"/>
    <property type="match status" value="1"/>
</dbReference>
<dbReference type="InterPro" id="IPR002110">
    <property type="entry name" value="Ankyrin_rpt"/>
</dbReference>
<gene>
    <name evidence="6" type="ORF">Ae201684_018217</name>
</gene>
<dbReference type="Proteomes" id="UP000481153">
    <property type="component" value="Unassembled WGS sequence"/>
</dbReference>
<feature type="repeat" description="ANK" evidence="3">
    <location>
        <begin position="63"/>
        <end position="95"/>
    </location>
</feature>
<dbReference type="PROSITE" id="PS50297">
    <property type="entry name" value="ANK_REP_REGION"/>
    <property type="match status" value="2"/>
</dbReference>
<dbReference type="Pfam" id="PF07647">
    <property type="entry name" value="SAM_2"/>
    <property type="match status" value="1"/>
</dbReference>
<dbReference type="VEuPathDB" id="FungiDB:AeMF1_000647"/>
<dbReference type="AlphaFoldDB" id="A0A6G0W6S4"/>
<dbReference type="EMBL" id="VJMJ01000326">
    <property type="protein sequence ID" value="KAF0722739.1"/>
    <property type="molecule type" value="Genomic_DNA"/>
</dbReference>
<protein>
    <recommendedName>
        <fullName evidence="5">SAM domain-containing protein</fullName>
    </recommendedName>
</protein>
<feature type="region of interest" description="Disordered" evidence="4">
    <location>
        <begin position="226"/>
        <end position="254"/>
    </location>
</feature>
<dbReference type="Pfam" id="PF12796">
    <property type="entry name" value="Ank_2"/>
    <property type="match status" value="1"/>
</dbReference>